<dbReference type="RefSeq" id="XP_013331912.1">
    <property type="nucleotide sequence ID" value="XM_013476458.1"/>
</dbReference>
<evidence type="ECO:0000313" key="3">
    <source>
        <dbReference type="Proteomes" id="UP000053958"/>
    </source>
</evidence>
<reference evidence="2 3" key="1">
    <citation type="submission" date="2015-04" db="EMBL/GenBank/DDBJ databases">
        <authorList>
            <person name="Heijne W.H."/>
            <person name="Fedorova N.D."/>
            <person name="Nierman W.C."/>
            <person name="Vollebregt A.W."/>
            <person name="Zhao Z."/>
            <person name="Wu L."/>
            <person name="Kumar M."/>
            <person name="Stam H."/>
            <person name="van den Berg M.A."/>
            <person name="Pel H.J."/>
        </authorList>
    </citation>
    <scope>NUCLEOTIDE SEQUENCE [LARGE SCALE GENOMIC DNA]</scope>
    <source>
        <strain evidence="2 3">CBS 393.64</strain>
    </source>
</reference>
<dbReference type="AlphaFoldDB" id="A0A0F4Z4Q2"/>
<protein>
    <submittedName>
        <fullName evidence="2">Uncharacterized protein</fullName>
    </submittedName>
</protein>
<name>A0A0F4Z4Q2_RASE3</name>
<dbReference type="EMBL" id="LASV01000026">
    <property type="protein sequence ID" value="KKA25300.1"/>
    <property type="molecule type" value="Genomic_DNA"/>
</dbReference>
<keyword evidence="3" id="KW-1185">Reference proteome</keyword>
<dbReference type="Proteomes" id="UP000053958">
    <property type="component" value="Unassembled WGS sequence"/>
</dbReference>
<feature type="compositionally biased region" description="Basic and acidic residues" evidence="1">
    <location>
        <begin position="1"/>
        <end position="12"/>
    </location>
</feature>
<sequence>MKPLGEHQERKQVWRSARAHVASHDRGQSKDIERRKQDLAEGNIATLIRHAMQEGVYVDVGSRVDEGARGPLDGGIITFAGMVERDLLHIRCPIDLCVCCSDRSLSLVVHELEGNNKRTSMQELNWVCMEYGVILTRDLPDDEAAEDRIRKDEQRRDPSCMLRVPAKVGYQLIQIHCCDLDMIIPYNAVYQQGGLSSNFSSLQAGGSGRRLGQHLQLNRVIVTAQDFGEGGFYLVVI</sequence>
<accession>A0A0F4Z4Q2</accession>
<proteinExistence type="predicted"/>
<feature type="compositionally biased region" description="Basic and acidic residues" evidence="1">
    <location>
        <begin position="22"/>
        <end position="32"/>
    </location>
</feature>
<organism evidence="2 3">
    <name type="scientific">Rasamsonia emersonii (strain ATCC 16479 / CBS 393.64 / IMI 116815)</name>
    <dbReference type="NCBI Taxonomy" id="1408163"/>
    <lineage>
        <taxon>Eukaryota</taxon>
        <taxon>Fungi</taxon>
        <taxon>Dikarya</taxon>
        <taxon>Ascomycota</taxon>
        <taxon>Pezizomycotina</taxon>
        <taxon>Eurotiomycetes</taxon>
        <taxon>Eurotiomycetidae</taxon>
        <taxon>Eurotiales</taxon>
        <taxon>Trichocomaceae</taxon>
        <taxon>Rasamsonia</taxon>
    </lineage>
</organism>
<evidence type="ECO:0000256" key="1">
    <source>
        <dbReference type="SAM" id="MobiDB-lite"/>
    </source>
</evidence>
<gene>
    <name evidence="2" type="ORF">T310_0674</name>
</gene>
<dbReference type="GeneID" id="25312728"/>
<feature type="region of interest" description="Disordered" evidence="1">
    <location>
        <begin position="1"/>
        <end position="32"/>
    </location>
</feature>
<evidence type="ECO:0000313" key="2">
    <source>
        <dbReference type="EMBL" id="KKA25300.1"/>
    </source>
</evidence>
<comment type="caution">
    <text evidence="2">The sequence shown here is derived from an EMBL/GenBank/DDBJ whole genome shotgun (WGS) entry which is preliminary data.</text>
</comment>